<evidence type="ECO:0000256" key="1">
    <source>
        <dbReference type="SAM" id="MobiDB-lite"/>
    </source>
</evidence>
<proteinExistence type="predicted"/>
<dbReference type="AlphaFoldDB" id="A0A0S7EL09"/>
<sequence length="121" mass="13294">PLTLLLLPSANTVTSLKHTLSLLHSYSAPTSAAVPSPPVRDSTRPFSDPPHAAVRERISREEGQSGEKRDIGGENADSALLPQHDFNEQITNSAETLHQRANPANNSFLFFKLHVLYLEKL</sequence>
<evidence type="ECO:0000313" key="2">
    <source>
        <dbReference type="EMBL" id="JAO05173.1"/>
    </source>
</evidence>
<reference evidence="2" key="1">
    <citation type="submission" date="2014-12" db="EMBL/GenBank/DDBJ databases">
        <title>Parallel Evolution in Life History Adaptation Evident in the Tissue-Specific Poeciliopsis prolifica transcriptome.</title>
        <authorList>
            <person name="Jue N.K."/>
            <person name="Foley R.J."/>
            <person name="Obergfell C."/>
            <person name="Reznick D.N."/>
            <person name="O'Neill R.J."/>
            <person name="O'Neill M.J."/>
        </authorList>
    </citation>
    <scope>NUCLEOTIDE SEQUENCE</scope>
</reference>
<feature type="non-terminal residue" evidence="2">
    <location>
        <position position="1"/>
    </location>
</feature>
<organism evidence="2">
    <name type="scientific">Poeciliopsis prolifica</name>
    <name type="common">blackstripe livebearer</name>
    <dbReference type="NCBI Taxonomy" id="188132"/>
    <lineage>
        <taxon>Eukaryota</taxon>
        <taxon>Metazoa</taxon>
        <taxon>Chordata</taxon>
        <taxon>Craniata</taxon>
        <taxon>Vertebrata</taxon>
        <taxon>Euteleostomi</taxon>
        <taxon>Actinopterygii</taxon>
        <taxon>Neopterygii</taxon>
        <taxon>Teleostei</taxon>
        <taxon>Neoteleostei</taxon>
        <taxon>Acanthomorphata</taxon>
        <taxon>Ovalentaria</taxon>
        <taxon>Atherinomorphae</taxon>
        <taxon>Cyprinodontiformes</taxon>
        <taxon>Poeciliidae</taxon>
        <taxon>Poeciliinae</taxon>
        <taxon>Poeciliopsis</taxon>
    </lineage>
</organism>
<accession>A0A0S7EL09</accession>
<feature type="region of interest" description="Disordered" evidence="1">
    <location>
        <begin position="29"/>
        <end position="78"/>
    </location>
</feature>
<protein>
    <submittedName>
        <fullName evidence="2">PPUP9252</fullName>
    </submittedName>
</protein>
<gene>
    <name evidence="2" type="primary">PPUP9252</name>
</gene>
<feature type="compositionally biased region" description="Basic and acidic residues" evidence="1">
    <location>
        <begin position="53"/>
        <end position="72"/>
    </location>
</feature>
<name>A0A0S7EL09_9TELE</name>
<dbReference type="EMBL" id="GBYX01476504">
    <property type="protein sequence ID" value="JAO05173.1"/>
    <property type="molecule type" value="Transcribed_RNA"/>
</dbReference>